<evidence type="ECO:0000313" key="2">
    <source>
        <dbReference type="Proteomes" id="UP001226160"/>
    </source>
</evidence>
<reference evidence="1" key="1">
    <citation type="submission" date="2023-05" db="EMBL/GenBank/DDBJ databases">
        <title>Metabolic capabilities are highly conserved among human nasal-associated Corynebacterium species in pangenomic analyses.</title>
        <authorList>
            <person name="Tran T.H."/>
            <person name="Roberts A.Q."/>
            <person name="Escapa I.F."/>
            <person name="Gao W."/>
            <person name="Conlan S."/>
            <person name="Kong H."/>
            <person name="Segre J.A."/>
            <person name="Kelly M.S."/>
            <person name="Lemon K.P."/>
        </authorList>
    </citation>
    <scope>NUCLEOTIDE SEQUENCE</scope>
    <source>
        <strain evidence="1">KPL2654</strain>
    </source>
</reference>
<comment type="caution">
    <text evidence="1">The sequence shown here is derived from an EMBL/GenBank/DDBJ whole genome shotgun (WGS) entry which is preliminary data.</text>
</comment>
<accession>A0AAP4BZG4</accession>
<proteinExistence type="predicted"/>
<dbReference type="RefSeq" id="WP_284573108.1">
    <property type="nucleotide sequence ID" value="NZ_JASNUA010000027.1"/>
</dbReference>
<dbReference type="AlphaFoldDB" id="A0AAP4BZG4"/>
<evidence type="ECO:0000313" key="1">
    <source>
        <dbReference type="EMBL" id="MDK4326117.1"/>
    </source>
</evidence>
<sequence length="193" mass="21661">MTNHESRLRSLAKDLAEAYTQLDDIKTARAQPPEVRVMAPRPGPQTPGDWLAIATSIDCEQRLREIAFDALGSIGAKLRDGDAKAQRLCTLIAFYAYDISKLDWSDAIIDELEAQLDTIHKRTEGVHLQKLAHGVEYRQTARSICVRLRGYGHSTTPETLRKWAERGKISRTQRADGKGLYLLTEVMDIISAE</sequence>
<name>A0AAP4BZG4_9CORY</name>
<dbReference type="Proteomes" id="UP001226160">
    <property type="component" value="Unassembled WGS sequence"/>
</dbReference>
<protein>
    <submittedName>
        <fullName evidence="1">Uncharacterized protein</fullName>
    </submittedName>
</protein>
<gene>
    <name evidence="1" type="ORF">QPX54_06270</name>
</gene>
<dbReference type="EMBL" id="JASNVP010000005">
    <property type="protein sequence ID" value="MDK4326117.1"/>
    <property type="molecule type" value="Genomic_DNA"/>
</dbReference>
<organism evidence="1 2">
    <name type="scientific">Corynebacterium propinquum</name>
    <dbReference type="NCBI Taxonomy" id="43769"/>
    <lineage>
        <taxon>Bacteria</taxon>
        <taxon>Bacillati</taxon>
        <taxon>Actinomycetota</taxon>
        <taxon>Actinomycetes</taxon>
        <taxon>Mycobacteriales</taxon>
        <taxon>Corynebacteriaceae</taxon>
        <taxon>Corynebacterium</taxon>
    </lineage>
</organism>